<dbReference type="EMBL" id="JANPWB010000002">
    <property type="protein sequence ID" value="KAJ1205984.1"/>
    <property type="molecule type" value="Genomic_DNA"/>
</dbReference>
<dbReference type="Proteomes" id="UP001066276">
    <property type="component" value="Chromosome 1_2"/>
</dbReference>
<organism evidence="7 8">
    <name type="scientific">Pleurodeles waltl</name>
    <name type="common">Iberian ribbed newt</name>
    <dbReference type="NCBI Taxonomy" id="8319"/>
    <lineage>
        <taxon>Eukaryota</taxon>
        <taxon>Metazoa</taxon>
        <taxon>Chordata</taxon>
        <taxon>Craniata</taxon>
        <taxon>Vertebrata</taxon>
        <taxon>Euteleostomi</taxon>
        <taxon>Amphibia</taxon>
        <taxon>Batrachia</taxon>
        <taxon>Caudata</taxon>
        <taxon>Salamandroidea</taxon>
        <taxon>Salamandridae</taxon>
        <taxon>Pleurodelinae</taxon>
        <taxon>Pleurodeles</taxon>
    </lineage>
</organism>
<evidence type="ECO:0000256" key="3">
    <source>
        <dbReference type="ARBA" id="ARBA00022737"/>
    </source>
</evidence>
<evidence type="ECO:0000313" key="8">
    <source>
        <dbReference type="Proteomes" id="UP001066276"/>
    </source>
</evidence>
<dbReference type="InterPro" id="IPR000264">
    <property type="entry name" value="ALB/AFP/VDB"/>
</dbReference>
<evidence type="ECO:0000259" key="6">
    <source>
        <dbReference type="PROSITE" id="PS51438"/>
    </source>
</evidence>
<keyword evidence="5" id="KW-0732">Signal</keyword>
<dbReference type="PANTHER" id="PTHR11385:SF16">
    <property type="entry name" value="SERUM ALBUMIN"/>
    <property type="match status" value="1"/>
</dbReference>
<dbReference type="GO" id="GO:0072562">
    <property type="term" value="C:blood microparticle"/>
    <property type="evidence" value="ECO:0007669"/>
    <property type="project" value="TreeGrafter"/>
</dbReference>
<dbReference type="InterPro" id="IPR014760">
    <property type="entry name" value="Serum_albumin_N"/>
</dbReference>
<keyword evidence="8" id="KW-1185">Reference proteome</keyword>
<comment type="subcellular location">
    <subcellularLocation>
        <location evidence="1">Secreted</location>
    </subcellularLocation>
</comment>
<dbReference type="PANTHER" id="PTHR11385">
    <property type="entry name" value="SERUM ALBUMIN-RELATED"/>
    <property type="match status" value="1"/>
</dbReference>
<keyword evidence="4" id="KW-1015">Disulfide bond</keyword>
<gene>
    <name evidence="7" type="ORF">NDU88_001402</name>
</gene>
<dbReference type="InterPro" id="IPR020858">
    <property type="entry name" value="Serum_albumin-like"/>
</dbReference>
<dbReference type="GO" id="GO:0005737">
    <property type="term" value="C:cytoplasm"/>
    <property type="evidence" value="ECO:0007669"/>
    <property type="project" value="TreeGrafter"/>
</dbReference>
<dbReference type="Pfam" id="PF00273">
    <property type="entry name" value="Serum_albumin"/>
    <property type="match status" value="2"/>
</dbReference>
<keyword evidence="3" id="KW-0677">Repeat</keyword>
<evidence type="ECO:0000256" key="4">
    <source>
        <dbReference type="ARBA" id="ARBA00023157"/>
    </source>
</evidence>
<dbReference type="Gene3D" id="1.10.246.10">
    <property type="match status" value="4"/>
</dbReference>
<evidence type="ECO:0000256" key="2">
    <source>
        <dbReference type="ARBA" id="ARBA00022525"/>
    </source>
</evidence>
<dbReference type="SMART" id="SM00103">
    <property type="entry name" value="ALBUMIN"/>
    <property type="match status" value="2"/>
</dbReference>
<evidence type="ECO:0000313" key="7">
    <source>
        <dbReference type="EMBL" id="KAJ1205984.1"/>
    </source>
</evidence>
<dbReference type="SUPFAM" id="SSF48552">
    <property type="entry name" value="Serum albumin-like"/>
    <property type="match status" value="2"/>
</dbReference>
<feature type="domain" description="Albumin" evidence="6">
    <location>
        <begin position="29"/>
        <end position="224"/>
    </location>
</feature>
<accession>A0AAV7VWD2</accession>
<comment type="caution">
    <text evidence="7">The sequence shown here is derived from an EMBL/GenBank/DDBJ whole genome shotgun (WGS) entry which is preliminary data.</text>
</comment>
<dbReference type="PRINTS" id="PR00802">
    <property type="entry name" value="SERUMALBUMIN"/>
</dbReference>
<feature type="chain" id="PRO_5043630810" description="Albumin domain-containing protein" evidence="5">
    <location>
        <begin position="23"/>
        <end position="412"/>
    </location>
</feature>
<dbReference type="AlphaFoldDB" id="A0AAV7VWD2"/>
<name>A0AAV7VWD2_PLEWA</name>
<sequence length="412" mass="46865">MRTSTCVAMLLFMSILFSQSSCQTHRGDRYPRNGGDRPQNTGCDLSLKVDISFKIQTLVDYSQKLIFNSLKDITRLRNGLLVFMSGCCFDKASPECFLSERTIFLSRICADDISLSKNREAFLCCGMQQLDRELCFKNLQNRPPVHLPAISSHFSQDEECLALAANKNHLVESYIHGLARRLTAFSPQMMSRISHAYILLYITCCTQVENLTGCFASKKEEFLMEMKNEIENENKICQQSKYGAAKNTLLAIIFHAQKKPSDSWKQALNFGETYARFAFNCCRTEFMTSDCFRKQSDVLYDHLCASSAAGPYRDCCLKRESEKPGCLSQLASQESRMTLNGSLNFDLLCDLSREGQEQVFSWSAYEYSRKHTDKSINTILNHSSFITNTVNHCCATKDYLACSLQVSPMFFE</sequence>
<dbReference type="PROSITE" id="PS51438">
    <property type="entry name" value="ALBUMIN_2"/>
    <property type="match status" value="1"/>
</dbReference>
<reference evidence="7" key="1">
    <citation type="journal article" date="2022" name="bioRxiv">
        <title>Sequencing and chromosome-scale assembly of the giantPleurodeles waltlgenome.</title>
        <authorList>
            <person name="Brown T."/>
            <person name="Elewa A."/>
            <person name="Iarovenko S."/>
            <person name="Subramanian E."/>
            <person name="Araus A.J."/>
            <person name="Petzold A."/>
            <person name="Susuki M."/>
            <person name="Suzuki K.-i.T."/>
            <person name="Hayashi T."/>
            <person name="Toyoda A."/>
            <person name="Oliveira C."/>
            <person name="Osipova E."/>
            <person name="Leigh N.D."/>
            <person name="Simon A."/>
            <person name="Yun M.H."/>
        </authorList>
    </citation>
    <scope>NUCLEOTIDE SEQUENCE</scope>
    <source>
        <strain evidence="7">20211129_DDA</strain>
        <tissue evidence="7">Liver</tissue>
    </source>
</reference>
<dbReference type="GO" id="GO:0036094">
    <property type="term" value="F:small molecule binding"/>
    <property type="evidence" value="ECO:0007669"/>
    <property type="project" value="TreeGrafter"/>
</dbReference>
<evidence type="ECO:0000256" key="5">
    <source>
        <dbReference type="SAM" id="SignalP"/>
    </source>
</evidence>
<keyword evidence="2" id="KW-0964">Secreted</keyword>
<evidence type="ECO:0000256" key="1">
    <source>
        <dbReference type="ARBA" id="ARBA00004613"/>
    </source>
</evidence>
<proteinExistence type="predicted"/>
<protein>
    <recommendedName>
        <fullName evidence="6">Albumin domain-containing protein</fullName>
    </recommendedName>
</protein>
<feature type="signal peptide" evidence="5">
    <location>
        <begin position="1"/>
        <end position="22"/>
    </location>
</feature>